<dbReference type="InterPro" id="IPR029035">
    <property type="entry name" value="DHS-like_NAD/FAD-binding_dom"/>
</dbReference>
<dbReference type="Gene3D" id="3.40.50.970">
    <property type="match status" value="2"/>
</dbReference>
<evidence type="ECO:0000313" key="16">
    <source>
        <dbReference type="EMBL" id="MBI6874320.1"/>
    </source>
</evidence>
<dbReference type="InterPro" id="IPR011766">
    <property type="entry name" value="TPP_enzyme_TPP-bd"/>
</dbReference>
<dbReference type="Pfam" id="PF02776">
    <property type="entry name" value="TPP_enzyme_N"/>
    <property type="match status" value="1"/>
</dbReference>
<dbReference type="Gene3D" id="3.40.50.1220">
    <property type="entry name" value="TPP-binding domain"/>
    <property type="match status" value="1"/>
</dbReference>
<dbReference type="SUPFAM" id="SSF52467">
    <property type="entry name" value="DHS-like NAD/FAD-binding domain"/>
    <property type="match status" value="1"/>
</dbReference>
<evidence type="ECO:0000256" key="1">
    <source>
        <dbReference type="ARBA" id="ARBA00004974"/>
    </source>
</evidence>
<comment type="similarity">
    <text evidence="3 12">Belongs to the TPP enzyme family.</text>
</comment>
<evidence type="ECO:0000256" key="9">
    <source>
        <dbReference type="ARBA" id="ARBA00023052"/>
    </source>
</evidence>
<dbReference type="FunFam" id="3.40.50.1220:FF:000008">
    <property type="entry name" value="Acetolactate synthase"/>
    <property type="match status" value="1"/>
</dbReference>
<dbReference type="GO" id="GO:0009097">
    <property type="term" value="P:isoleucine biosynthetic process"/>
    <property type="evidence" value="ECO:0007669"/>
    <property type="project" value="TreeGrafter"/>
</dbReference>
<evidence type="ECO:0000256" key="12">
    <source>
        <dbReference type="RuleBase" id="RU003591"/>
    </source>
</evidence>
<name>A0A934M4S4_9CLOT</name>
<dbReference type="EMBL" id="JAEEGB010000026">
    <property type="protein sequence ID" value="MBI6874320.1"/>
    <property type="molecule type" value="Genomic_DNA"/>
</dbReference>
<dbReference type="InterPro" id="IPR029061">
    <property type="entry name" value="THDP-binding"/>
</dbReference>
<evidence type="ECO:0000313" key="17">
    <source>
        <dbReference type="Proteomes" id="UP000622687"/>
    </source>
</evidence>
<dbReference type="InterPro" id="IPR012846">
    <property type="entry name" value="Acetolactate_synth_lsu"/>
</dbReference>
<comment type="pathway">
    <text evidence="2 12">Amino-acid biosynthesis; L-valine biosynthesis; L-valine from pyruvate: step 1/4.</text>
</comment>
<keyword evidence="7 12" id="KW-0479">Metal-binding</keyword>
<dbReference type="CDD" id="cd07035">
    <property type="entry name" value="TPP_PYR_POX_like"/>
    <property type="match status" value="1"/>
</dbReference>
<organism evidence="16 17">
    <name type="scientific">Clostridium aciditolerans</name>
    <dbReference type="NCBI Taxonomy" id="339861"/>
    <lineage>
        <taxon>Bacteria</taxon>
        <taxon>Bacillati</taxon>
        <taxon>Bacillota</taxon>
        <taxon>Clostridia</taxon>
        <taxon>Eubacteriales</taxon>
        <taxon>Clostridiaceae</taxon>
        <taxon>Clostridium</taxon>
    </lineage>
</organism>
<dbReference type="GO" id="GO:0000287">
    <property type="term" value="F:magnesium ion binding"/>
    <property type="evidence" value="ECO:0007669"/>
    <property type="project" value="UniProtKB-UniRule"/>
</dbReference>
<evidence type="ECO:0000259" key="15">
    <source>
        <dbReference type="Pfam" id="PF02776"/>
    </source>
</evidence>
<keyword evidence="8 12" id="KW-0460">Magnesium</keyword>
<dbReference type="GO" id="GO:0005948">
    <property type="term" value="C:acetolactate synthase complex"/>
    <property type="evidence" value="ECO:0007669"/>
    <property type="project" value="TreeGrafter"/>
</dbReference>
<dbReference type="Proteomes" id="UP000622687">
    <property type="component" value="Unassembled WGS sequence"/>
</dbReference>
<dbReference type="GO" id="GO:0009099">
    <property type="term" value="P:L-valine biosynthetic process"/>
    <property type="evidence" value="ECO:0007669"/>
    <property type="project" value="TreeGrafter"/>
</dbReference>
<dbReference type="GO" id="GO:0030976">
    <property type="term" value="F:thiamine pyrophosphate binding"/>
    <property type="evidence" value="ECO:0007669"/>
    <property type="project" value="UniProtKB-UniRule"/>
</dbReference>
<keyword evidence="6 12" id="KW-0808">Transferase</keyword>
<protein>
    <recommendedName>
        <fullName evidence="4 12">Acetolactate synthase</fullName>
        <ecNumber evidence="4 12">2.2.1.6</ecNumber>
    </recommendedName>
</protein>
<accession>A0A934M4S4</accession>
<dbReference type="InterPro" id="IPR000399">
    <property type="entry name" value="TPP-bd_CS"/>
</dbReference>
<dbReference type="InterPro" id="IPR045229">
    <property type="entry name" value="TPP_enz"/>
</dbReference>
<dbReference type="EC" id="2.2.1.6" evidence="4 12"/>
<gene>
    <name evidence="16" type="primary">ilvB</name>
    <name evidence="16" type="ORF">I6U51_16740</name>
</gene>
<evidence type="ECO:0000256" key="4">
    <source>
        <dbReference type="ARBA" id="ARBA00013145"/>
    </source>
</evidence>
<dbReference type="CDD" id="cd02015">
    <property type="entry name" value="TPP_AHAS"/>
    <property type="match status" value="1"/>
</dbReference>
<dbReference type="PROSITE" id="PS00187">
    <property type="entry name" value="TPP_ENZYMES"/>
    <property type="match status" value="1"/>
</dbReference>
<comment type="cofactor">
    <cofactor evidence="12">
        <name>thiamine diphosphate</name>
        <dbReference type="ChEBI" id="CHEBI:58937"/>
    </cofactor>
    <text evidence="12">Binds 1 thiamine pyrophosphate per subunit.</text>
</comment>
<dbReference type="InterPro" id="IPR012000">
    <property type="entry name" value="Thiamin_PyroP_enz_cen_dom"/>
</dbReference>
<comment type="caution">
    <text evidence="16">The sequence shown here is derived from an EMBL/GenBank/DDBJ whole genome shotgun (WGS) entry which is preliminary data.</text>
</comment>
<sequence length="537" mass="58502">MKVAEAIIQCLREENVDTVFGYPGATVVPIYEALRKSDIKHILVRQEQAAGHSAIGFARAKKTIGVCIVTSGPGATNLITAIATAYMDSIPLVIITGQVKSNLIGKDVFQEADITGATESFTKHNYLVKSAEDVSRIMKEAFYIASTGRPGPVLIDIPVDIQCEDIEFFYPKEVNIRGYKPKFEGHKGQIKRAAEKIMESKKPLICVGGGIISGGAEKELKEFAQKSKIPVVHTLMGKCSINEDNPYYVGLIGSHGFSYANKAISEADLLILIGTRAADRAIAGSNFAKDAYVIHIDIDPAEIGKILGPNIPVVGDSKQVLEELIKEVNEVETTEWLEQIAAWKKEVEEPIKLNSKVSPKYVLNILSQMLEKNAIITADVGQNQIWTARNFQIKNSTSFFTSGGLGTMGYSLPAAVGAKIANPSKTVIAVVGDGGFQMSMAELGTIVDNNVNIVILLFNNSVLGMVREIQKNTYGVGRYSGVNFKCQTDFIKIAEAYGLKGKRIIRNGEFKETFREAVNSNNTFIIECIVDSSESTF</sequence>
<dbReference type="Pfam" id="PF00205">
    <property type="entry name" value="TPP_enzyme_M"/>
    <property type="match status" value="1"/>
</dbReference>
<evidence type="ECO:0000259" key="13">
    <source>
        <dbReference type="Pfam" id="PF00205"/>
    </source>
</evidence>
<evidence type="ECO:0000256" key="2">
    <source>
        <dbReference type="ARBA" id="ARBA00005025"/>
    </source>
</evidence>
<keyword evidence="10 12" id="KW-0100">Branched-chain amino acid biosynthesis</keyword>
<dbReference type="FunFam" id="3.40.50.970:FF:000007">
    <property type="entry name" value="Acetolactate synthase"/>
    <property type="match status" value="1"/>
</dbReference>
<dbReference type="Pfam" id="PF02775">
    <property type="entry name" value="TPP_enzyme_C"/>
    <property type="match status" value="1"/>
</dbReference>
<evidence type="ECO:0000256" key="7">
    <source>
        <dbReference type="ARBA" id="ARBA00022723"/>
    </source>
</evidence>
<reference evidence="16" key="1">
    <citation type="submission" date="2020-12" db="EMBL/GenBank/DDBJ databases">
        <title>Clostridium thailandense sp. nov., a novel acetogenic bacterium isolated from peat land soil in Thailand.</title>
        <authorList>
            <person name="Chaikitkaew S."/>
            <person name="Birkeland N.K."/>
        </authorList>
    </citation>
    <scope>NUCLEOTIDE SEQUENCE</scope>
    <source>
        <strain evidence="16">DSM 17425</strain>
    </source>
</reference>
<dbReference type="SUPFAM" id="SSF52518">
    <property type="entry name" value="Thiamin diphosphate-binding fold (THDP-binding)"/>
    <property type="match status" value="2"/>
</dbReference>
<dbReference type="RefSeq" id="WP_211143713.1">
    <property type="nucleotide sequence ID" value="NZ_JAEEGB010000026.1"/>
</dbReference>
<comment type="catalytic activity">
    <reaction evidence="11 12">
        <text>2 pyruvate + H(+) = (2S)-2-acetolactate + CO2</text>
        <dbReference type="Rhea" id="RHEA:25249"/>
        <dbReference type="ChEBI" id="CHEBI:15361"/>
        <dbReference type="ChEBI" id="CHEBI:15378"/>
        <dbReference type="ChEBI" id="CHEBI:16526"/>
        <dbReference type="ChEBI" id="CHEBI:58476"/>
        <dbReference type="EC" id="2.2.1.6"/>
    </reaction>
</comment>
<evidence type="ECO:0000256" key="8">
    <source>
        <dbReference type="ARBA" id="ARBA00022842"/>
    </source>
</evidence>
<keyword evidence="5 12" id="KW-0028">Amino-acid biosynthesis</keyword>
<dbReference type="PANTHER" id="PTHR18968:SF13">
    <property type="entry name" value="ACETOLACTATE SYNTHASE CATALYTIC SUBUNIT, MITOCHONDRIAL"/>
    <property type="match status" value="1"/>
</dbReference>
<feature type="domain" description="Thiamine pyrophosphate enzyme central" evidence="13">
    <location>
        <begin position="190"/>
        <end position="324"/>
    </location>
</feature>
<dbReference type="InterPro" id="IPR039368">
    <property type="entry name" value="AHAS_TPP"/>
</dbReference>
<comment type="cofactor">
    <cofactor evidence="12">
        <name>Mg(2+)</name>
        <dbReference type="ChEBI" id="CHEBI:18420"/>
    </cofactor>
    <text evidence="12">Binds 1 Mg(2+) ion per subunit.</text>
</comment>
<dbReference type="GO" id="GO:0050660">
    <property type="term" value="F:flavin adenine dinucleotide binding"/>
    <property type="evidence" value="ECO:0007669"/>
    <property type="project" value="InterPro"/>
</dbReference>
<dbReference type="PANTHER" id="PTHR18968">
    <property type="entry name" value="THIAMINE PYROPHOSPHATE ENZYMES"/>
    <property type="match status" value="1"/>
</dbReference>
<keyword evidence="9 12" id="KW-0786">Thiamine pyrophosphate</keyword>
<keyword evidence="17" id="KW-1185">Reference proteome</keyword>
<feature type="domain" description="Thiamine pyrophosphate enzyme TPP-binding" evidence="14">
    <location>
        <begin position="379"/>
        <end position="528"/>
    </location>
</feature>
<dbReference type="AlphaFoldDB" id="A0A934M4S4"/>
<evidence type="ECO:0000256" key="10">
    <source>
        <dbReference type="ARBA" id="ARBA00023304"/>
    </source>
</evidence>
<evidence type="ECO:0000256" key="11">
    <source>
        <dbReference type="ARBA" id="ARBA00048670"/>
    </source>
</evidence>
<proteinExistence type="inferred from homology"/>
<dbReference type="GO" id="GO:0003984">
    <property type="term" value="F:acetolactate synthase activity"/>
    <property type="evidence" value="ECO:0007669"/>
    <property type="project" value="UniProtKB-EC"/>
</dbReference>
<dbReference type="NCBIfam" id="TIGR00118">
    <property type="entry name" value="acolac_lg"/>
    <property type="match status" value="1"/>
</dbReference>
<comment type="pathway">
    <text evidence="1 12">Amino-acid biosynthesis; L-isoleucine biosynthesis; L-isoleucine from 2-oxobutanoate: step 1/4.</text>
</comment>
<evidence type="ECO:0000256" key="5">
    <source>
        <dbReference type="ARBA" id="ARBA00022605"/>
    </source>
</evidence>
<evidence type="ECO:0000256" key="3">
    <source>
        <dbReference type="ARBA" id="ARBA00007812"/>
    </source>
</evidence>
<feature type="domain" description="Thiamine pyrophosphate enzyme N-terminal TPP-binding" evidence="15">
    <location>
        <begin position="1"/>
        <end position="114"/>
    </location>
</feature>
<evidence type="ECO:0000256" key="6">
    <source>
        <dbReference type="ARBA" id="ARBA00022679"/>
    </source>
</evidence>
<evidence type="ECO:0000259" key="14">
    <source>
        <dbReference type="Pfam" id="PF02775"/>
    </source>
</evidence>
<dbReference type="InterPro" id="IPR012001">
    <property type="entry name" value="Thiamin_PyroP_enz_TPP-bd_dom"/>
</dbReference>